<dbReference type="AlphaFoldDB" id="A0A396RN77"/>
<keyword evidence="2" id="KW-1185">Reference proteome</keyword>
<proteinExistence type="predicted"/>
<dbReference type="EMBL" id="QWLV01000002">
    <property type="protein sequence ID" value="RHW17838.1"/>
    <property type="molecule type" value="Genomic_DNA"/>
</dbReference>
<evidence type="ECO:0000313" key="2">
    <source>
        <dbReference type="Proteomes" id="UP000266693"/>
    </source>
</evidence>
<evidence type="ECO:0000313" key="1">
    <source>
        <dbReference type="EMBL" id="RHW17838.1"/>
    </source>
</evidence>
<sequence length="30" mass="3283">MRRPREGGGRYVGVSLPRGPRLRGGDLLGF</sequence>
<reference evidence="1 2" key="1">
    <citation type="submission" date="2018-08" db="EMBL/GenBank/DDBJ databases">
        <title>The multiple taxonomic identification of Sphingomonas gilva.</title>
        <authorList>
            <person name="Zhu D."/>
            <person name="Zheng S."/>
        </authorList>
    </citation>
    <scope>NUCLEOTIDE SEQUENCE [LARGE SCALE GENOMIC DNA]</scope>
    <source>
        <strain evidence="1 2">ZDH117</strain>
    </source>
</reference>
<organism evidence="1 2">
    <name type="scientific">Sphingomonas gilva</name>
    <dbReference type="NCBI Taxonomy" id="2305907"/>
    <lineage>
        <taxon>Bacteria</taxon>
        <taxon>Pseudomonadati</taxon>
        <taxon>Pseudomonadota</taxon>
        <taxon>Alphaproteobacteria</taxon>
        <taxon>Sphingomonadales</taxon>
        <taxon>Sphingomonadaceae</taxon>
        <taxon>Sphingomonas</taxon>
    </lineage>
</organism>
<name>A0A396RN77_9SPHN</name>
<protein>
    <submittedName>
        <fullName evidence="1">Uncharacterized protein</fullName>
    </submittedName>
</protein>
<comment type="caution">
    <text evidence="1">The sequence shown here is derived from an EMBL/GenBank/DDBJ whole genome shotgun (WGS) entry which is preliminary data.</text>
</comment>
<accession>A0A396RN77</accession>
<gene>
    <name evidence="1" type="ORF">D1610_04775</name>
</gene>
<dbReference type="Proteomes" id="UP000266693">
    <property type="component" value="Unassembled WGS sequence"/>
</dbReference>